<reference evidence="4 5" key="1">
    <citation type="submission" date="2017-02" db="EMBL/GenBank/DDBJ databases">
        <title>Genomes of Trichoderma spp. with biocontrol activity.</title>
        <authorList>
            <person name="Gardiner D."/>
            <person name="Kazan K."/>
            <person name="Vos C."/>
            <person name="Harvey P."/>
        </authorList>
    </citation>
    <scope>NUCLEOTIDE SEQUENCE [LARGE SCALE GENOMIC DNA]</scope>
    <source>
        <strain evidence="4 5">A5MH</strain>
    </source>
</reference>
<dbReference type="OrthoDB" id="5243355at2759"/>
<sequence length="109" mass="11633">MSAAELGLDADSVRILINGGADLSQSACTEHSGLTPLLAAARGGNPEMAKALLEHRKMIDLEKRNRSGKIRLLVTKFEECLTLLILAGADINAQDHQGQTVPMKAVRGE</sequence>
<dbReference type="PROSITE" id="PS50088">
    <property type="entry name" value="ANK_REPEAT"/>
    <property type="match status" value="1"/>
</dbReference>
<organism evidence="4 5">
    <name type="scientific">Trichoderma gamsii</name>
    <dbReference type="NCBI Taxonomy" id="398673"/>
    <lineage>
        <taxon>Eukaryota</taxon>
        <taxon>Fungi</taxon>
        <taxon>Dikarya</taxon>
        <taxon>Ascomycota</taxon>
        <taxon>Pezizomycotina</taxon>
        <taxon>Sordariomycetes</taxon>
        <taxon>Hypocreomycetidae</taxon>
        <taxon>Hypocreales</taxon>
        <taxon>Hypocreaceae</taxon>
        <taxon>Trichoderma</taxon>
    </lineage>
</organism>
<keyword evidence="1" id="KW-0677">Repeat</keyword>
<dbReference type="AlphaFoldDB" id="A0A2K0SVW2"/>
<dbReference type="PANTHER" id="PTHR24126">
    <property type="entry name" value="ANKYRIN REPEAT, PH AND SEC7 DOMAIN CONTAINING PROTEIN SECG-RELATED"/>
    <property type="match status" value="1"/>
</dbReference>
<evidence type="ECO:0000313" key="4">
    <source>
        <dbReference type="EMBL" id="PNP37415.1"/>
    </source>
</evidence>
<evidence type="ECO:0000256" key="1">
    <source>
        <dbReference type="ARBA" id="ARBA00022737"/>
    </source>
</evidence>
<evidence type="ECO:0000313" key="5">
    <source>
        <dbReference type="Proteomes" id="UP000236546"/>
    </source>
</evidence>
<comment type="caution">
    <text evidence="4">The sequence shown here is derived from an EMBL/GenBank/DDBJ whole genome shotgun (WGS) entry which is preliminary data.</text>
</comment>
<gene>
    <name evidence="4" type="ORF">TGAMA5MH_10649</name>
</gene>
<dbReference type="InterPro" id="IPR002110">
    <property type="entry name" value="Ankyrin_rpt"/>
</dbReference>
<accession>A0A2K0SVW2</accession>
<dbReference type="PROSITE" id="PS50297">
    <property type="entry name" value="ANK_REP_REGION"/>
    <property type="match status" value="1"/>
</dbReference>
<dbReference type="InterPro" id="IPR036770">
    <property type="entry name" value="Ankyrin_rpt-contain_sf"/>
</dbReference>
<evidence type="ECO:0000256" key="3">
    <source>
        <dbReference type="PROSITE-ProRule" id="PRU00023"/>
    </source>
</evidence>
<protein>
    <submittedName>
        <fullName evidence="4">Uncharacterized protein</fullName>
    </submittedName>
</protein>
<evidence type="ECO:0000256" key="2">
    <source>
        <dbReference type="ARBA" id="ARBA00023043"/>
    </source>
</evidence>
<name>A0A2K0SVW2_9HYPO</name>
<dbReference type="Proteomes" id="UP000236546">
    <property type="component" value="Unassembled WGS sequence"/>
</dbReference>
<proteinExistence type="predicted"/>
<dbReference type="Pfam" id="PF12796">
    <property type="entry name" value="Ank_2"/>
    <property type="match status" value="1"/>
</dbReference>
<feature type="repeat" description="ANK" evidence="3">
    <location>
        <begin position="32"/>
        <end position="64"/>
    </location>
</feature>
<dbReference type="PANTHER" id="PTHR24126:SF65">
    <property type="entry name" value="CHROMOSOME UNDETERMINED SCAFFOLD_20, WHOLE GENOME SHOTGUN SEQUENCE"/>
    <property type="match status" value="1"/>
</dbReference>
<dbReference type="EMBL" id="MTYH01000144">
    <property type="protein sequence ID" value="PNP37415.1"/>
    <property type="molecule type" value="Genomic_DNA"/>
</dbReference>
<dbReference type="SUPFAM" id="SSF48403">
    <property type="entry name" value="Ankyrin repeat"/>
    <property type="match status" value="1"/>
</dbReference>
<keyword evidence="2 3" id="KW-0040">ANK repeat</keyword>
<dbReference type="PRINTS" id="PR01415">
    <property type="entry name" value="ANKYRIN"/>
</dbReference>
<dbReference type="Gene3D" id="1.25.40.20">
    <property type="entry name" value="Ankyrin repeat-containing domain"/>
    <property type="match status" value="2"/>
</dbReference>